<dbReference type="AlphaFoldDB" id="A0A401Z0H3"/>
<keyword evidence="2" id="KW-0812">Transmembrane</keyword>
<accession>A0A401Z0H3</accession>
<evidence type="ECO:0000313" key="3">
    <source>
        <dbReference type="EMBL" id="GCE00347.1"/>
    </source>
</evidence>
<name>A0A401Z0H3_9ACTN</name>
<dbReference type="RefSeq" id="WP_126642084.1">
    <property type="nucleotide sequence ID" value="NZ_BIFH01000039.1"/>
</dbReference>
<proteinExistence type="predicted"/>
<keyword evidence="2" id="KW-0472">Membrane</keyword>
<comment type="caution">
    <text evidence="3">The sequence shown here is derived from an EMBL/GenBank/DDBJ whole genome shotgun (WGS) entry which is preliminary data.</text>
</comment>
<feature type="region of interest" description="Disordered" evidence="1">
    <location>
        <begin position="143"/>
        <end position="175"/>
    </location>
</feature>
<feature type="transmembrane region" description="Helical" evidence="2">
    <location>
        <begin position="90"/>
        <end position="108"/>
    </location>
</feature>
<dbReference type="OrthoDB" id="4350905at2"/>
<organism evidence="3 4">
    <name type="scientific">Embleya hyalina</name>
    <dbReference type="NCBI Taxonomy" id="516124"/>
    <lineage>
        <taxon>Bacteria</taxon>
        <taxon>Bacillati</taxon>
        <taxon>Actinomycetota</taxon>
        <taxon>Actinomycetes</taxon>
        <taxon>Kitasatosporales</taxon>
        <taxon>Streptomycetaceae</taxon>
        <taxon>Embleya</taxon>
    </lineage>
</organism>
<evidence type="ECO:0000256" key="2">
    <source>
        <dbReference type="SAM" id="Phobius"/>
    </source>
</evidence>
<dbReference type="EMBL" id="BIFH01000039">
    <property type="protein sequence ID" value="GCE00347.1"/>
    <property type="molecule type" value="Genomic_DNA"/>
</dbReference>
<dbReference type="Proteomes" id="UP000286931">
    <property type="component" value="Unassembled WGS sequence"/>
</dbReference>
<evidence type="ECO:0000313" key="4">
    <source>
        <dbReference type="Proteomes" id="UP000286931"/>
    </source>
</evidence>
<gene>
    <name evidence="3" type="ORF">EHYA_08072</name>
</gene>
<sequence length="175" mass="17163">MSTDAPASHPVPASLRGWLLPFAGATSAGWLIGTYAIRAAALGSCDEFGQRGCTGDDFGPSLIGLSGLLLLLALIAGAVAAGAGRRGMPAFAGALLYAGGIATLAALIEPATDAGWYIPAVTTVALAVLLLALAAFGAGERGRAVTAPTPKPAEPPTAPGEPAAAPGDASARPRH</sequence>
<keyword evidence="4" id="KW-1185">Reference proteome</keyword>
<keyword evidence="2" id="KW-1133">Transmembrane helix</keyword>
<protein>
    <submittedName>
        <fullName evidence="3">Uncharacterized protein</fullName>
    </submittedName>
</protein>
<evidence type="ECO:0000256" key="1">
    <source>
        <dbReference type="SAM" id="MobiDB-lite"/>
    </source>
</evidence>
<feature type="compositionally biased region" description="Pro residues" evidence="1">
    <location>
        <begin position="149"/>
        <end position="159"/>
    </location>
</feature>
<feature type="transmembrane region" description="Helical" evidence="2">
    <location>
        <begin position="114"/>
        <end position="136"/>
    </location>
</feature>
<feature type="transmembrane region" description="Helical" evidence="2">
    <location>
        <begin position="18"/>
        <end position="41"/>
    </location>
</feature>
<reference evidence="3 4" key="1">
    <citation type="submission" date="2018-12" db="EMBL/GenBank/DDBJ databases">
        <title>Draft genome sequence of Embleya hyalina NBRC 13850T.</title>
        <authorList>
            <person name="Komaki H."/>
            <person name="Hosoyama A."/>
            <person name="Kimura A."/>
            <person name="Ichikawa N."/>
            <person name="Tamura T."/>
        </authorList>
    </citation>
    <scope>NUCLEOTIDE SEQUENCE [LARGE SCALE GENOMIC DNA]</scope>
    <source>
        <strain evidence="3 4">NBRC 13850</strain>
    </source>
</reference>
<feature type="transmembrane region" description="Helical" evidence="2">
    <location>
        <begin position="61"/>
        <end position="83"/>
    </location>
</feature>
<feature type="compositionally biased region" description="Low complexity" evidence="1">
    <location>
        <begin position="160"/>
        <end position="175"/>
    </location>
</feature>